<keyword evidence="2" id="KW-1185">Reference proteome</keyword>
<sequence length="175" mass="20276">MKFTLAQLKKNAFNKPYQFSAEVDVTELETMNNDIRKIGPVQVQGVCTMQGDQYFFKFTITGQMTLPCARTLVDVIYPFEIKAEEIFSSSSYYDEEDDTEIHPIDGEVLDLMPYIKENILLEVPFRVFSDDADPEKDTLHKGNGWEVLSEKPEEAKIDPRFKKLESLFKDNEKEK</sequence>
<gene>
    <name evidence="1" type="ORF">ABC228_05085</name>
</gene>
<dbReference type="RefSeq" id="WP_345823999.1">
    <property type="nucleotide sequence ID" value="NZ_JBDIML010000001.1"/>
</dbReference>
<protein>
    <submittedName>
        <fullName evidence="1">YceD family protein</fullName>
    </submittedName>
</protein>
<reference evidence="1 2" key="1">
    <citation type="submission" date="2024-05" db="EMBL/GenBank/DDBJ databases">
        <authorList>
            <person name="Haq I."/>
            <person name="Ullah Z."/>
            <person name="Ahmad R."/>
            <person name="Li M."/>
            <person name="Tong Y."/>
        </authorList>
    </citation>
    <scope>NUCLEOTIDE SEQUENCE [LARGE SCALE GENOMIC DNA]</scope>
    <source>
        <strain evidence="1 2">16A2E</strain>
    </source>
</reference>
<dbReference type="Proteomes" id="UP001444625">
    <property type="component" value="Unassembled WGS sequence"/>
</dbReference>
<proteinExistence type="predicted"/>
<dbReference type="EMBL" id="JBDIML010000001">
    <property type="protein sequence ID" value="MEN2766554.1"/>
    <property type="molecule type" value="Genomic_DNA"/>
</dbReference>
<evidence type="ECO:0000313" key="1">
    <source>
        <dbReference type="EMBL" id="MEN2766554.1"/>
    </source>
</evidence>
<organism evidence="1 2">
    <name type="scientific">Ornithinibacillus xuwenensis</name>
    <dbReference type="NCBI Taxonomy" id="3144668"/>
    <lineage>
        <taxon>Bacteria</taxon>
        <taxon>Bacillati</taxon>
        <taxon>Bacillota</taxon>
        <taxon>Bacilli</taxon>
        <taxon>Bacillales</taxon>
        <taxon>Bacillaceae</taxon>
        <taxon>Ornithinibacillus</taxon>
    </lineage>
</organism>
<comment type="caution">
    <text evidence="1">The sequence shown here is derived from an EMBL/GenBank/DDBJ whole genome shotgun (WGS) entry which is preliminary data.</text>
</comment>
<dbReference type="Pfam" id="PF02620">
    <property type="entry name" value="YceD"/>
    <property type="match status" value="1"/>
</dbReference>
<accession>A0ABU9XE58</accession>
<name>A0ABU9XE58_9BACI</name>
<evidence type="ECO:0000313" key="2">
    <source>
        <dbReference type="Proteomes" id="UP001444625"/>
    </source>
</evidence>
<dbReference type="InterPro" id="IPR003772">
    <property type="entry name" value="YceD"/>
</dbReference>